<reference evidence="2" key="1">
    <citation type="submission" date="2021-02" db="EMBL/GenBank/DDBJ databases">
        <authorList>
            <person name="Dougan E. K."/>
            <person name="Rhodes N."/>
            <person name="Thang M."/>
            <person name="Chan C."/>
        </authorList>
    </citation>
    <scope>NUCLEOTIDE SEQUENCE</scope>
</reference>
<gene>
    <name evidence="2" type="ORF">SNAT2548_LOCUS34305</name>
</gene>
<feature type="region of interest" description="Disordered" evidence="1">
    <location>
        <begin position="133"/>
        <end position="198"/>
    </location>
</feature>
<accession>A0A812UWP3</accession>
<dbReference type="EMBL" id="CAJNDS010002801">
    <property type="protein sequence ID" value="CAE7603093.1"/>
    <property type="molecule type" value="Genomic_DNA"/>
</dbReference>
<proteinExistence type="predicted"/>
<keyword evidence="3" id="KW-1185">Reference proteome</keyword>
<evidence type="ECO:0000313" key="3">
    <source>
        <dbReference type="Proteomes" id="UP000604046"/>
    </source>
</evidence>
<name>A0A812UWP3_9DINO</name>
<protein>
    <submittedName>
        <fullName evidence="2">Uncharacterized protein</fullName>
    </submittedName>
</protein>
<comment type="caution">
    <text evidence="2">The sequence shown here is derived from an EMBL/GenBank/DDBJ whole genome shotgun (WGS) entry which is preliminary data.</text>
</comment>
<feature type="region of interest" description="Disordered" evidence="1">
    <location>
        <begin position="9"/>
        <end position="33"/>
    </location>
</feature>
<dbReference type="Proteomes" id="UP000604046">
    <property type="component" value="Unassembled WGS sequence"/>
</dbReference>
<organism evidence="2 3">
    <name type="scientific">Symbiodinium natans</name>
    <dbReference type="NCBI Taxonomy" id="878477"/>
    <lineage>
        <taxon>Eukaryota</taxon>
        <taxon>Sar</taxon>
        <taxon>Alveolata</taxon>
        <taxon>Dinophyceae</taxon>
        <taxon>Suessiales</taxon>
        <taxon>Symbiodiniaceae</taxon>
        <taxon>Symbiodinium</taxon>
    </lineage>
</organism>
<evidence type="ECO:0000256" key="1">
    <source>
        <dbReference type="SAM" id="MobiDB-lite"/>
    </source>
</evidence>
<dbReference type="AlphaFoldDB" id="A0A812UWP3"/>
<feature type="compositionally biased region" description="Basic residues" evidence="1">
    <location>
        <begin position="183"/>
        <end position="198"/>
    </location>
</feature>
<evidence type="ECO:0000313" key="2">
    <source>
        <dbReference type="EMBL" id="CAE7603093.1"/>
    </source>
</evidence>
<sequence>MVGLQIFARPRVPKPGIVNEETGSKRPASSAPSTEVVVRVSVGKWAGDHKAVVLQKGRPPQNQKKLSAAEELQQLQGVWDLAELTSKKTKEKPGADASVAKIYVRGKRVEESLADGRRRFFNLVLAEKARDPTCMEPEGLGDGRLKGTKRKQPDENEEQTMEKRHAKPPLKGPDTLENGGPKNGRKGKGKGKKTKRHAAGHWLLLHHTPKLLILRDGVSAQEPYWWHPEEQASWSRGGDTQESLTIRYVKDEHTEKLSRHAQDPPNTWRTSKGVAVTILAPKKG</sequence>